<reference evidence="12" key="1">
    <citation type="submission" date="2016-10" db="EMBL/GenBank/DDBJ databases">
        <authorList>
            <person name="Varghese N."/>
            <person name="Submissions S."/>
        </authorList>
    </citation>
    <scope>NUCLEOTIDE SEQUENCE [LARGE SCALE GENOMIC DNA]</scope>
    <source>
        <strain evidence="12">CGMCC 1.6474</strain>
    </source>
</reference>
<evidence type="ECO:0000256" key="5">
    <source>
        <dbReference type="ARBA" id="ARBA00022729"/>
    </source>
</evidence>
<evidence type="ECO:0000256" key="2">
    <source>
        <dbReference type="ARBA" id="ARBA00022448"/>
    </source>
</evidence>
<comment type="subcellular location">
    <subcellularLocation>
        <location evidence="10">Cell outer membrane</location>
        <topology evidence="10">Multi-pass membrane protein</topology>
    </subcellularLocation>
</comment>
<dbReference type="GO" id="GO:0015288">
    <property type="term" value="F:porin activity"/>
    <property type="evidence" value="ECO:0007669"/>
    <property type="project" value="UniProtKB-KW"/>
</dbReference>
<dbReference type="OrthoDB" id="8255413at2"/>
<dbReference type="Pfam" id="PF02530">
    <property type="entry name" value="Porin_2"/>
    <property type="match status" value="1"/>
</dbReference>
<protein>
    <recommendedName>
        <fullName evidence="10">Porin</fullName>
    </recommendedName>
</protein>
<dbReference type="GO" id="GO:0006811">
    <property type="term" value="P:monoatomic ion transport"/>
    <property type="evidence" value="ECO:0007669"/>
    <property type="project" value="UniProtKB-KW"/>
</dbReference>
<gene>
    <name evidence="11" type="ORF">SAMN04488125_12014</name>
</gene>
<keyword evidence="7 10" id="KW-0626">Porin</keyword>
<evidence type="ECO:0000256" key="3">
    <source>
        <dbReference type="ARBA" id="ARBA00022452"/>
    </source>
</evidence>
<keyword evidence="5" id="KW-0732">Signal</keyword>
<proteinExistence type="inferred from homology"/>
<evidence type="ECO:0000256" key="4">
    <source>
        <dbReference type="ARBA" id="ARBA00022692"/>
    </source>
</evidence>
<dbReference type="RefSeq" id="WP_091950180.1">
    <property type="nucleotide sequence ID" value="NZ_FOSV01000020.1"/>
</dbReference>
<evidence type="ECO:0000256" key="7">
    <source>
        <dbReference type="ARBA" id="ARBA00023114"/>
    </source>
</evidence>
<keyword evidence="8 10" id="KW-0472">Membrane</keyword>
<keyword evidence="2 10" id="KW-0813">Transport</keyword>
<dbReference type="GO" id="GO:0046930">
    <property type="term" value="C:pore complex"/>
    <property type="evidence" value="ECO:0007669"/>
    <property type="project" value="UniProtKB-KW"/>
</dbReference>
<evidence type="ECO:0000256" key="1">
    <source>
        <dbReference type="ARBA" id="ARBA00009521"/>
    </source>
</evidence>
<evidence type="ECO:0000313" key="12">
    <source>
        <dbReference type="Proteomes" id="UP000198804"/>
    </source>
</evidence>
<keyword evidence="9 10" id="KW-0998">Cell outer membrane</keyword>
<keyword evidence="4 10" id="KW-0812">Transmembrane</keyword>
<dbReference type="Proteomes" id="UP000198804">
    <property type="component" value="Unassembled WGS sequence"/>
</dbReference>
<dbReference type="STRING" id="414703.SAMN04488125_12014"/>
<dbReference type="EMBL" id="FOSV01000020">
    <property type="protein sequence ID" value="SFL65238.1"/>
    <property type="molecule type" value="Genomic_DNA"/>
</dbReference>
<keyword evidence="6 10" id="KW-0406">Ion transport</keyword>
<evidence type="ECO:0000256" key="6">
    <source>
        <dbReference type="ARBA" id="ARBA00023065"/>
    </source>
</evidence>
<dbReference type="GO" id="GO:0009279">
    <property type="term" value="C:cell outer membrane"/>
    <property type="evidence" value="ECO:0007669"/>
    <property type="project" value="UniProtKB-SubCell"/>
</dbReference>
<dbReference type="AlphaFoldDB" id="A0A1I4JF77"/>
<evidence type="ECO:0000256" key="8">
    <source>
        <dbReference type="ARBA" id="ARBA00023136"/>
    </source>
</evidence>
<comment type="similarity">
    <text evidence="1 10">Belongs to the alphaproteobacteria porin family.</text>
</comment>
<sequence length="104" mass="10637">MKRSVQRAIVGVGLGLMPGAAIALERAPLPSEAPMEACPGQGAGFARIPGTSTCLRVSGRVAAGVETGTHGTAAPVRGRFSVDTRSDSDLGPVRSFLRLDAGHR</sequence>
<organism evidence="11 12">
    <name type="scientific">Methylorubrum salsuginis</name>
    <dbReference type="NCBI Taxonomy" id="414703"/>
    <lineage>
        <taxon>Bacteria</taxon>
        <taxon>Pseudomonadati</taxon>
        <taxon>Pseudomonadota</taxon>
        <taxon>Alphaproteobacteria</taxon>
        <taxon>Hyphomicrobiales</taxon>
        <taxon>Methylobacteriaceae</taxon>
        <taxon>Methylorubrum</taxon>
    </lineage>
</organism>
<evidence type="ECO:0000256" key="9">
    <source>
        <dbReference type="ARBA" id="ARBA00023237"/>
    </source>
</evidence>
<comment type="function">
    <text evidence="10">Forms passive diffusion pores that allow small molecular weight hydrophilic materials across the outer membrane.</text>
</comment>
<keyword evidence="3 10" id="KW-1134">Transmembrane beta strand</keyword>
<comment type="domain">
    <text evidence="10">Consists of 16-stranded beta-barrel sheets, with large surface-exposed loops, that form a transmembrane pore at the center of each barrel. The pore is partially ocluded by a peptide loop that folds into the pore lumen.</text>
</comment>
<evidence type="ECO:0000256" key="10">
    <source>
        <dbReference type="RuleBase" id="RU364005"/>
    </source>
</evidence>
<evidence type="ECO:0000313" key="11">
    <source>
        <dbReference type="EMBL" id="SFL65238.1"/>
    </source>
</evidence>
<accession>A0A1I4JF77</accession>
<name>A0A1I4JF77_9HYPH</name>
<dbReference type="InterPro" id="IPR003684">
    <property type="entry name" value="Porin_alphabac"/>
</dbReference>
<keyword evidence="12" id="KW-1185">Reference proteome</keyword>